<reference evidence="2 4" key="1">
    <citation type="submission" date="2020-12" db="EMBL/GenBank/DDBJ databases">
        <title>strain FJAT-54423T represents a novel species of the genus Brevibacillus.</title>
        <authorList>
            <person name="Tang R."/>
        </authorList>
    </citation>
    <scope>NUCLEOTIDE SEQUENCE [LARGE SCALE GENOMIC DNA]</scope>
    <source>
        <strain evidence="2 4">FJAT-54423</strain>
    </source>
</reference>
<accession>A0A7T5EHS7</accession>
<sequence length="256" mass="28376">MKRLFLCCLIAVMGVINAAGANSPALELAEVSAEIVTDKSISGQTGIVVNNVVVRHVTPTVIAYDIKVKNSSNRKIGDEKNPVRFKIQPGEELLEALKKTVGDNVLDRDKMNGGYQGDAEILPGGTSRYMIFSELGTLEKLENHQHLRLLTEAQLDELREKRFDAALILYIGEEEIGRFDLRPHSHGLPPEIHRTLEQELGAKFVIPAWEGYQVKFAAIEYSPVAQGKAVGNRRAAVIVYTDRKGPLMNLISLRFT</sequence>
<evidence type="ECO:0000313" key="3">
    <source>
        <dbReference type="EMBL" id="QUO39899.1"/>
    </source>
</evidence>
<name>A0A7T5EHS7_9BACL</name>
<dbReference type="RefSeq" id="WP_198826454.1">
    <property type="nucleotide sequence ID" value="NZ_CP066308.1"/>
</dbReference>
<dbReference type="KEGG" id="bcop:JD108_12785"/>
<feature type="signal peptide" evidence="1">
    <location>
        <begin position="1"/>
        <end position="18"/>
    </location>
</feature>
<protein>
    <submittedName>
        <fullName evidence="2">Uncharacterized protein</fullName>
    </submittedName>
</protein>
<feature type="chain" id="PRO_5038994255" evidence="1">
    <location>
        <begin position="19"/>
        <end position="256"/>
    </location>
</feature>
<proteinExistence type="predicted"/>
<keyword evidence="1" id="KW-0732">Signal</keyword>
<gene>
    <name evidence="2" type="ORF">JD108_12785</name>
    <name evidence="3" type="ORF">KDJ56_12730</name>
</gene>
<reference evidence="3" key="2">
    <citation type="submission" date="2021-04" db="EMBL/GenBank/DDBJ databases">
        <title>Brevibacillus composti FJAT-54423, complete genome.</title>
        <authorList>
            <person name="Tang R."/>
        </authorList>
    </citation>
    <scope>NUCLEOTIDE SEQUENCE</scope>
    <source>
        <strain evidence="3">FJAT-54424</strain>
    </source>
</reference>
<dbReference type="AlphaFoldDB" id="A0A7T5EHS7"/>
<dbReference type="Proteomes" id="UP000595847">
    <property type="component" value="Chromosome"/>
</dbReference>
<evidence type="ECO:0000313" key="2">
    <source>
        <dbReference type="EMBL" id="QQE72821.1"/>
    </source>
</evidence>
<dbReference type="EMBL" id="CP066308">
    <property type="protein sequence ID" value="QQE72821.1"/>
    <property type="molecule type" value="Genomic_DNA"/>
</dbReference>
<evidence type="ECO:0000256" key="1">
    <source>
        <dbReference type="SAM" id="SignalP"/>
    </source>
</evidence>
<dbReference type="EMBL" id="CP073708">
    <property type="protein sequence ID" value="QUO39899.1"/>
    <property type="molecule type" value="Genomic_DNA"/>
</dbReference>
<organism evidence="2 4">
    <name type="scientific">Brevibacillus composti</name>
    <dbReference type="NCBI Taxonomy" id="2796470"/>
    <lineage>
        <taxon>Bacteria</taxon>
        <taxon>Bacillati</taxon>
        <taxon>Bacillota</taxon>
        <taxon>Bacilli</taxon>
        <taxon>Bacillales</taxon>
        <taxon>Paenibacillaceae</taxon>
        <taxon>Brevibacillus</taxon>
    </lineage>
</organism>
<keyword evidence="5" id="KW-1185">Reference proteome</keyword>
<dbReference type="Proteomes" id="UP000677234">
    <property type="component" value="Chromosome"/>
</dbReference>
<evidence type="ECO:0000313" key="4">
    <source>
        <dbReference type="Proteomes" id="UP000595847"/>
    </source>
</evidence>
<evidence type="ECO:0000313" key="5">
    <source>
        <dbReference type="Proteomes" id="UP000677234"/>
    </source>
</evidence>